<dbReference type="RefSeq" id="XP_029764896.1">
    <property type="nucleotide sequence ID" value="XM_029907549.1"/>
</dbReference>
<feature type="transmembrane region" description="Helical" evidence="1">
    <location>
        <begin position="21"/>
        <end position="42"/>
    </location>
</feature>
<keyword evidence="1" id="KW-0472">Membrane</keyword>
<keyword evidence="1" id="KW-1133">Transmembrane helix</keyword>
<keyword evidence="3" id="KW-1185">Reference proteome</keyword>
<dbReference type="Pfam" id="PF13826">
    <property type="entry name" value="Monooxy_af470-like"/>
    <property type="match status" value="1"/>
</dbReference>
<protein>
    <submittedName>
        <fullName evidence="2">Uncharacterized protein</fullName>
    </submittedName>
</protein>
<keyword evidence="1" id="KW-0812">Transmembrane</keyword>
<reference evidence="2 3" key="1">
    <citation type="journal article" date="2014" name="BMC Genomics">
        <title>Genome sequencing of four Aureobasidium pullulans varieties: biotechnological potential, stress tolerance, and description of new species.</title>
        <authorList>
            <person name="Gostin Ar C."/>
            <person name="Ohm R.A."/>
            <person name="Kogej T."/>
            <person name="Sonjak S."/>
            <person name="Turk M."/>
            <person name="Zajc J."/>
            <person name="Zalar P."/>
            <person name="Grube M."/>
            <person name="Sun H."/>
            <person name="Han J."/>
            <person name="Sharma A."/>
            <person name="Chiniquy J."/>
            <person name="Ngan C.Y."/>
            <person name="Lipzen A."/>
            <person name="Barry K."/>
            <person name="Grigoriev I.V."/>
            <person name="Gunde-Cimerman N."/>
        </authorList>
    </citation>
    <scope>NUCLEOTIDE SEQUENCE [LARGE SCALE GENOMIC DNA]</scope>
    <source>
        <strain evidence="2 3">EXF-150</strain>
    </source>
</reference>
<dbReference type="GeneID" id="40749855"/>
<proteinExistence type="predicted"/>
<dbReference type="InterPro" id="IPR025444">
    <property type="entry name" value="Monooxy_af470"/>
</dbReference>
<dbReference type="HOGENOM" id="CLU_053354_1_0_1"/>
<dbReference type="OrthoDB" id="3202396at2759"/>
<evidence type="ECO:0000313" key="2">
    <source>
        <dbReference type="EMBL" id="KEQ88709.1"/>
    </source>
</evidence>
<name>A0A074XYK4_AURPU</name>
<dbReference type="InterPro" id="IPR011008">
    <property type="entry name" value="Dimeric_a/b-barrel"/>
</dbReference>
<dbReference type="Proteomes" id="UP000030706">
    <property type="component" value="Unassembled WGS sequence"/>
</dbReference>
<evidence type="ECO:0000256" key="1">
    <source>
        <dbReference type="SAM" id="Phobius"/>
    </source>
</evidence>
<sequence>MSAGKRNNTLLLFRDNFTISTWLAIGALFQSIAFSVLGRMAFLPAACLLLYRVADAYAIKTGLKHNHYLDGVIMEHVSAQIPGETDGDAETPADSDICVFIIGSKVNHPLGLLAPGYKELGEQFTSMIQEIKNNAEEHGFLGSRSLVGAESATNNETVSIMYFKTSEAVQAYATGPLHRKSLTWWAKHAAKYPHVGIFHELYQVRKKDWETVYGHMKPMFAGETRHKVETGLSEKDEEGAIWRSPLVFTTGVLKTSLGRMGRLPGSYIRSDLEVKDEKAGVMSV</sequence>
<organism evidence="2 3">
    <name type="scientific">Aureobasidium pullulans EXF-150</name>
    <dbReference type="NCBI Taxonomy" id="1043002"/>
    <lineage>
        <taxon>Eukaryota</taxon>
        <taxon>Fungi</taxon>
        <taxon>Dikarya</taxon>
        <taxon>Ascomycota</taxon>
        <taxon>Pezizomycotina</taxon>
        <taxon>Dothideomycetes</taxon>
        <taxon>Dothideomycetidae</taxon>
        <taxon>Dothideales</taxon>
        <taxon>Saccotheciaceae</taxon>
        <taxon>Aureobasidium</taxon>
    </lineage>
</organism>
<dbReference type="STRING" id="1043002.A0A074XYK4"/>
<accession>A0A074XYK4</accession>
<evidence type="ECO:0000313" key="3">
    <source>
        <dbReference type="Proteomes" id="UP000030706"/>
    </source>
</evidence>
<dbReference type="EMBL" id="KL584975">
    <property type="protein sequence ID" value="KEQ88709.1"/>
    <property type="molecule type" value="Genomic_DNA"/>
</dbReference>
<dbReference type="SUPFAM" id="SSF54909">
    <property type="entry name" value="Dimeric alpha+beta barrel"/>
    <property type="match status" value="1"/>
</dbReference>
<dbReference type="AlphaFoldDB" id="A0A074XYK4"/>
<gene>
    <name evidence="2" type="ORF">M438DRAFT_362001</name>
</gene>